<dbReference type="RefSeq" id="WP_183899191.1">
    <property type="nucleotide sequence ID" value="NZ_JACIDW010000002.1"/>
</dbReference>
<proteinExistence type="predicted"/>
<organism evidence="1 2">
    <name type="scientific">Rhizobium metallidurans</name>
    <dbReference type="NCBI Taxonomy" id="1265931"/>
    <lineage>
        <taxon>Bacteria</taxon>
        <taxon>Pseudomonadati</taxon>
        <taxon>Pseudomonadota</taxon>
        <taxon>Alphaproteobacteria</taxon>
        <taxon>Hyphomicrobiales</taxon>
        <taxon>Rhizobiaceae</taxon>
        <taxon>Rhizobium/Agrobacterium group</taxon>
        <taxon>Rhizobium</taxon>
    </lineage>
</organism>
<dbReference type="EMBL" id="JACIDW010000002">
    <property type="protein sequence ID" value="MBB3963483.1"/>
    <property type="molecule type" value="Genomic_DNA"/>
</dbReference>
<reference evidence="1 2" key="1">
    <citation type="submission" date="2020-08" db="EMBL/GenBank/DDBJ databases">
        <title>Genomic Encyclopedia of Type Strains, Phase IV (KMG-IV): sequencing the most valuable type-strain genomes for metagenomic binning, comparative biology and taxonomic classification.</title>
        <authorList>
            <person name="Goeker M."/>
        </authorList>
    </citation>
    <scope>NUCLEOTIDE SEQUENCE [LARGE SCALE GENOMIC DNA]</scope>
    <source>
        <strain evidence="1 2">DSM 26575</strain>
    </source>
</reference>
<gene>
    <name evidence="1" type="ORF">GGQ67_001108</name>
</gene>
<dbReference type="AlphaFoldDB" id="A0A7W6CQW1"/>
<sequence length="159" mass="17178">MTAAISKNISIDLDEDAEVATAAVVDLDRPVALDGNKVDSDVIDEDVNPLDTLPKDAIRNADGSVTLPLNVSVTLKTKKDGKIKERVFNELVFHRLVGADQRAIAAASEEHTVVTSFARTTRLNQAIMNALFDKMDLSDVTRGGRVLNYFLNNGPKTGA</sequence>
<evidence type="ECO:0000313" key="1">
    <source>
        <dbReference type="EMBL" id="MBB3963483.1"/>
    </source>
</evidence>
<keyword evidence="2" id="KW-1185">Reference proteome</keyword>
<protein>
    <submittedName>
        <fullName evidence="1">Uncharacterized protein</fullName>
    </submittedName>
</protein>
<dbReference type="Proteomes" id="UP000582090">
    <property type="component" value="Unassembled WGS sequence"/>
</dbReference>
<name>A0A7W6CQW1_9HYPH</name>
<accession>A0A7W6CQW1</accession>
<evidence type="ECO:0000313" key="2">
    <source>
        <dbReference type="Proteomes" id="UP000582090"/>
    </source>
</evidence>
<comment type="caution">
    <text evidence="1">The sequence shown here is derived from an EMBL/GenBank/DDBJ whole genome shotgun (WGS) entry which is preliminary data.</text>
</comment>